<dbReference type="Pfam" id="PF00083">
    <property type="entry name" value="Sugar_tr"/>
    <property type="match status" value="1"/>
</dbReference>
<organism evidence="10 11">
    <name type="scientific">Drosophila navojoa</name>
    <name type="common">Fruit fly</name>
    <dbReference type="NCBI Taxonomy" id="7232"/>
    <lineage>
        <taxon>Eukaryota</taxon>
        <taxon>Metazoa</taxon>
        <taxon>Ecdysozoa</taxon>
        <taxon>Arthropoda</taxon>
        <taxon>Hexapoda</taxon>
        <taxon>Insecta</taxon>
        <taxon>Pterygota</taxon>
        <taxon>Neoptera</taxon>
        <taxon>Endopterygota</taxon>
        <taxon>Diptera</taxon>
        <taxon>Brachycera</taxon>
        <taxon>Muscomorpha</taxon>
        <taxon>Ephydroidea</taxon>
        <taxon>Drosophilidae</taxon>
        <taxon>Drosophila</taxon>
    </lineage>
</organism>
<sequence>MFSETFRSGIFNKDFRRQLLVTLTVVIITFCHGISLGWLSPMLPQLQSASETPLDFVIDVSEASWVGSMISFGGFSGNFLFSFVMNRFGRKVALYGLALPHTCIWILFYFADSVEWLYAARVCAGLSGGGMFIVLPLFIGEIADKSIRGRLCSFFNLAINIGIMVGFVISSHVPYHVIPCAVVVLPICYVLLTTRFPETPQQLMRWGREEDAKRALKYYCNCDGPTPSKESERAYRNQFEEMRGALQQPTKDSGNEGLTMSDFCNRRALKAIATGLVLMVGNIFTGTFAFINYMSNIFERVHTQLEPNTNTIIIGAVQIVGTLASIYLVDRHGRKILLSVSCAGSALGTGAFGLYAFFGDETETDLSAISSWLPVTIMAFNIFLANVGIISVTMVVLVEVLPPKIRAVGTSACLGCLSCFAFTSLKAFPLMMEYWGLAATMWGCASVSVLCFFYVIVFMEETKGKSIYD</sequence>
<evidence type="ECO:0000256" key="5">
    <source>
        <dbReference type="ARBA" id="ARBA00022692"/>
    </source>
</evidence>
<dbReference type="GO" id="GO:0051119">
    <property type="term" value="F:sugar transmembrane transporter activity"/>
    <property type="evidence" value="ECO:0007669"/>
    <property type="project" value="InterPro"/>
</dbReference>
<keyword evidence="3" id="KW-1003">Cell membrane</keyword>
<evidence type="ECO:0000256" key="4">
    <source>
        <dbReference type="ARBA" id="ARBA00022597"/>
    </source>
</evidence>
<evidence type="ECO:0000313" key="11">
    <source>
        <dbReference type="Proteomes" id="UP000295192"/>
    </source>
</evidence>
<dbReference type="InterPro" id="IPR005828">
    <property type="entry name" value="MFS_sugar_transport-like"/>
</dbReference>
<dbReference type="Gene3D" id="1.20.1250.20">
    <property type="entry name" value="MFS general substrate transporter like domains"/>
    <property type="match status" value="1"/>
</dbReference>
<reference evidence="10 11" key="1">
    <citation type="journal article" date="2019" name="J. Hered.">
        <title>An Improved Genome Assembly for Drosophila navojoa, the Basal Species in the mojavensis Cluster.</title>
        <authorList>
            <person name="Vanderlinde T."/>
            <person name="Dupim E.G."/>
            <person name="Nazario-Yepiz N.O."/>
            <person name="Carvalho A.B."/>
        </authorList>
    </citation>
    <scope>NUCLEOTIDE SEQUENCE [LARGE SCALE GENOMIC DNA]</scope>
    <source>
        <strain evidence="10">Navoj_Jal97</strain>
        <tissue evidence="10">Whole organism</tissue>
    </source>
</reference>
<feature type="transmembrane region" description="Helical" evidence="8">
    <location>
        <begin position="434"/>
        <end position="457"/>
    </location>
</feature>
<evidence type="ECO:0000256" key="2">
    <source>
        <dbReference type="ARBA" id="ARBA00022448"/>
    </source>
</evidence>
<gene>
    <name evidence="10" type="ORF">AWZ03_006911</name>
</gene>
<dbReference type="CDD" id="cd17358">
    <property type="entry name" value="MFS_GLUT6_8_Class3_like"/>
    <property type="match status" value="1"/>
</dbReference>
<feature type="transmembrane region" description="Helical" evidence="8">
    <location>
        <begin position="378"/>
        <end position="401"/>
    </location>
</feature>
<feature type="transmembrane region" description="Helical" evidence="8">
    <location>
        <begin position="311"/>
        <end position="329"/>
    </location>
</feature>
<feature type="transmembrane region" description="Helical" evidence="8">
    <location>
        <begin position="175"/>
        <end position="196"/>
    </location>
</feature>
<evidence type="ECO:0000259" key="9">
    <source>
        <dbReference type="PROSITE" id="PS50850"/>
    </source>
</evidence>
<dbReference type="STRING" id="7232.A0A484BG57"/>
<keyword evidence="2" id="KW-0813">Transport</keyword>
<comment type="subcellular location">
    <subcellularLocation>
        <location evidence="1">Cell membrane</location>
        <topology evidence="1">Multi-pass membrane protein</topology>
    </subcellularLocation>
</comment>
<keyword evidence="6 8" id="KW-1133">Transmembrane helix</keyword>
<dbReference type="SUPFAM" id="SSF103473">
    <property type="entry name" value="MFS general substrate transporter"/>
    <property type="match status" value="1"/>
</dbReference>
<name>A0A484BG57_DRONA</name>
<dbReference type="EMBL" id="LSRL02000054">
    <property type="protein sequence ID" value="TDG46731.1"/>
    <property type="molecule type" value="Genomic_DNA"/>
</dbReference>
<keyword evidence="4" id="KW-0762">Sugar transport</keyword>
<feature type="transmembrane region" description="Helical" evidence="8">
    <location>
        <begin position="268"/>
        <end position="291"/>
    </location>
</feature>
<feature type="transmembrane region" description="Helical" evidence="8">
    <location>
        <begin position="116"/>
        <end position="139"/>
    </location>
</feature>
<proteinExistence type="predicted"/>
<dbReference type="Proteomes" id="UP000295192">
    <property type="component" value="Unassembled WGS sequence"/>
</dbReference>
<dbReference type="PROSITE" id="PS50850">
    <property type="entry name" value="MFS"/>
    <property type="match status" value="1"/>
</dbReference>
<dbReference type="AlphaFoldDB" id="A0A484BG57"/>
<dbReference type="OMA" id="KGRSMYD"/>
<evidence type="ECO:0000256" key="7">
    <source>
        <dbReference type="ARBA" id="ARBA00023136"/>
    </source>
</evidence>
<feature type="transmembrane region" description="Helical" evidence="8">
    <location>
        <begin position="63"/>
        <end position="85"/>
    </location>
</feature>
<dbReference type="GO" id="GO:0005886">
    <property type="term" value="C:plasma membrane"/>
    <property type="evidence" value="ECO:0007669"/>
    <property type="project" value="UniProtKB-SubCell"/>
</dbReference>
<keyword evidence="7 8" id="KW-0472">Membrane</keyword>
<dbReference type="KEGG" id="dnv:108657858"/>
<protein>
    <recommendedName>
        <fullName evidence="9">Major facilitator superfamily (MFS) profile domain-containing protein</fullName>
    </recommendedName>
</protein>
<dbReference type="PANTHER" id="PTHR48021">
    <property type="match status" value="1"/>
</dbReference>
<comment type="caution">
    <text evidence="10">The sequence shown here is derived from an EMBL/GenBank/DDBJ whole genome shotgun (WGS) entry which is preliminary data.</text>
</comment>
<feature type="transmembrane region" description="Helical" evidence="8">
    <location>
        <begin position="336"/>
        <end position="358"/>
    </location>
</feature>
<feature type="transmembrane region" description="Helical" evidence="8">
    <location>
        <begin position="408"/>
        <end position="428"/>
    </location>
</feature>
<evidence type="ECO:0000313" key="10">
    <source>
        <dbReference type="EMBL" id="TDG46731.1"/>
    </source>
</evidence>
<evidence type="ECO:0000256" key="8">
    <source>
        <dbReference type="SAM" id="Phobius"/>
    </source>
</evidence>
<evidence type="ECO:0000256" key="3">
    <source>
        <dbReference type="ARBA" id="ARBA00022475"/>
    </source>
</evidence>
<dbReference type="OrthoDB" id="8120565at2759"/>
<feature type="domain" description="Major facilitator superfamily (MFS) profile" evidence="9">
    <location>
        <begin position="21"/>
        <end position="463"/>
    </location>
</feature>
<accession>A0A484BG57</accession>
<dbReference type="InterPro" id="IPR050549">
    <property type="entry name" value="MFS_Trehalose_Transporter"/>
</dbReference>
<evidence type="ECO:0000256" key="1">
    <source>
        <dbReference type="ARBA" id="ARBA00004651"/>
    </source>
</evidence>
<dbReference type="InterPro" id="IPR044775">
    <property type="entry name" value="MFS_ERD6/Tret1-like"/>
</dbReference>
<feature type="transmembrane region" description="Helical" evidence="8">
    <location>
        <begin position="20"/>
        <end position="43"/>
    </location>
</feature>
<keyword evidence="11" id="KW-1185">Reference proteome</keyword>
<dbReference type="PANTHER" id="PTHR48021:SF33">
    <property type="entry name" value="AT22075P-RELATED"/>
    <property type="match status" value="1"/>
</dbReference>
<keyword evidence="5 8" id="KW-0812">Transmembrane</keyword>
<feature type="transmembrane region" description="Helical" evidence="8">
    <location>
        <begin position="151"/>
        <end position="169"/>
    </location>
</feature>
<dbReference type="InterPro" id="IPR036259">
    <property type="entry name" value="MFS_trans_sf"/>
</dbReference>
<dbReference type="FunFam" id="1.20.1250.20:FF:000218">
    <property type="entry name" value="facilitated trehalose transporter Tret1"/>
    <property type="match status" value="1"/>
</dbReference>
<dbReference type="InterPro" id="IPR020846">
    <property type="entry name" value="MFS_dom"/>
</dbReference>
<feature type="transmembrane region" description="Helical" evidence="8">
    <location>
        <begin position="92"/>
        <end position="110"/>
    </location>
</feature>
<evidence type="ECO:0000256" key="6">
    <source>
        <dbReference type="ARBA" id="ARBA00022989"/>
    </source>
</evidence>